<keyword evidence="3 10" id="KW-0349">Heme</keyword>
<comment type="function">
    <text evidence="10">Lyase that catalyzes the covalent linking of the heme group to the cytochrome C apoprotein to produce the mature functional cytochrome.</text>
</comment>
<evidence type="ECO:0000256" key="7">
    <source>
        <dbReference type="ARBA" id="ARBA00023128"/>
    </source>
</evidence>
<dbReference type="InterPro" id="IPR000511">
    <property type="entry name" value="Holocyt_c/c1_synthase"/>
</dbReference>
<gene>
    <name evidence="12" type="primary">cyt-2</name>
    <name evidence="12" type="ORF">Cob_v012266</name>
</gene>
<dbReference type="EMBL" id="AMCV02000047">
    <property type="protein sequence ID" value="TDZ14920.1"/>
    <property type="molecule type" value="Genomic_DNA"/>
</dbReference>
<accession>A0A484F9H0</accession>
<evidence type="ECO:0000256" key="11">
    <source>
        <dbReference type="SAM" id="MobiDB-lite"/>
    </source>
</evidence>
<comment type="catalytic activity">
    <reaction evidence="10">
        <text>holo-[cytochrome c] = apo-[cytochrome c] + heme b</text>
        <dbReference type="Rhea" id="RHEA:22648"/>
        <dbReference type="Rhea" id="RHEA-COMP:10725"/>
        <dbReference type="Rhea" id="RHEA-COMP:10726"/>
        <dbReference type="ChEBI" id="CHEBI:29950"/>
        <dbReference type="ChEBI" id="CHEBI:60344"/>
        <dbReference type="ChEBI" id="CHEBI:83739"/>
        <dbReference type="EC" id="4.4.1.17"/>
    </reaction>
</comment>
<dbReference type="GO" id="GO:0004408">
    <property type="term" value="F:holocytochrome-c synthase activity"/>
    <property type="evidence" value="ECO:0007669"/>
    <property type="project" value="UniProtKB-EC"/>
</dbReference>
<evidence type="ECO:0000256" key="5">
    <source>
        <dbReference type="ARBA" id="ARBA00022792"/>
    </source>
</evidence>
<dbReference type="PANTHER" id="PTHR12743">
    <property type="entry name" value="CYTOCHROME C1 HEME LYASE"/>
    <property type="match status" value="1"/>
</dbReference>
<protein>
    <recommendedName>
        <fullName evidence="10">Holocytochrome c-type synthase</fullName>
        <ecNumber evidence="10">4.4.1.17</ecNumber>
    </recommendedName>
</protein>
<evidence type="ECO:0000256" key="9">
    <source>
        <dbReference type="ARBA" id="ARBA00023239"/>
    </source>
</evidence>
<evidence type="ECO:0000256" key="2">
    <source>
        <dbReference type="ARBA" id="ARBA00007255"/>
    </source>
</evidence>
<dbReference type="PANTHER" id="PTHR12743:SF3">
    <property type="entry name" value="HOLOCYTOCHROME-C SYNTHASE"/>
    <property type="match status" value="1"/>
</dbReference>
<dbReference type="Proteomes" id="UP000014480">
    <property type="component" value="Unassembled WGS sequence"/>
</dbReference>
<name>A0A484F9H0_COLOR</name>
<evidence type="ECO:0000256" key="8">
    <source>
        <dbReference type="ARBA" id="ARBA00023136"/>
    </source>
</evidence>
<dbReference type="PROSITE" id="PS00822">
    <property type="entry name" value="CYTO_HEME_LYASE_2"/>
    <property type="match status" value="1"/>
</dbReference>
<keyword evidence="9 10" id="KW-0456">Lyase</keyword>
<comment type="similarity">
    <text evidence="2 10">Belongs to the cytochrome c-type heme lyase family.</text>
</comment>
<dbReference type="OrthoDB" id="1158011at2759"/>
<keyword evidence="5 10" id="KW-0999">Mitochondrion inner membrane</keyword>
<evidence type="ECO:0000313" key="13">
    <source>
        <dbReference type="Proteomes" id="UP000014480"/>
    </source>
</evidence>
<evidence type="ECO:0000256" key="4">
    <source>
        <dbReference type="ARBA" id="ARBA00022723"/>
    </source>
</evidence>
<keyword evidence="13" id="KW-1185">Reference proteome</keyword>
<dbReference type="GO" id="GO:0005743">
    <property type="term" value="C:mitochondrial inner membrane"/>
    <property type="evidence" value="ECO:0007669"/>
    <property type="project" value="UniProtKB-SubCell"/>
</dbReference>
<feature type="compositionally biased region" description="Low complexity" evidence="11">
    <location>
        <begin position="52"/>
        <end position="66"/>
    </location>
</feature>
<evidence type="ECO:0000256" key="6">
    <source>
        <dbReference type="ARBA" id="ARBA00023004"/>
    </source>
</evidence>
<dbReference type="Pfam" id="PF01265">
    <property type="entry name" value="Cyto_heme_lyase"/>
    <property type="match status" value="1"/>
</dbReference>
<evidence type="ECO:0000313" key="12">
    <source>
        <dbReference type="EMBL" id="TDZ14920.1"/>
    </source>
</evidence>
<keyword evidence="6 10" id="KW-0408">Iron</keyword>
<keyword evidence="7 10" id="KW-0496">Mitochondrion</keyword>
<feature type="region of interest" description="Disordered" evidence="11">
    <location>
        <begin position="19"/>
        <end position="108"/>
    </location>
</feature>
<evidence type="ECO:0000256" key="1">
    <source>
        <dbReference type="ARBA" id="ARBA00004273"/>
    </source>
</evidence>
<reference evidence="13" key="1">
    <citation type="journal article" date="2013" name="New Phytol.">
        <title>Comparative genomic and transcriptomic analyses reveal the hemibiotrophic stage shift of Colletotrichum fungi.</title>
        <authorList>
            <person name="Gan P."/>
            <person name="Ikeda K."/>
            <person name="Irieda H."/>
            <person name="Narusaka M."/>
            <person name="O'Connell R.J."/>
            <person name="Narusaka Y."/>
            <person name="Takano Y."/>
            <person name="Kubo Y."/>
            <person name="Shirasu K."/>
        </authorList>
    </citation>
    <scope>NUCLEOTIDE SEQUENCE [LARGE SCALE GENOMIC DNA]</scope>
    <source>
        <strain evidence="13">104-T / ATCC 96160 / CBS 514.97 / LARS 414 / MAFF 240422</strain>
    </source>
</reference>
<evidence type="ECO:0000256" key="3">
    <source>
        <dbReference type="ARBA" id="ARBA00022617"/>
    </source>
</evidence>
<sequence length="356" mass="39474">MGWFWADVPATTVQVGISASHPHGGVHPAGPPPPGCPMHNKTLDALNSNPKPAVAAAPSPSACPVPHDQRQAPAPASGCPVPHDQRNATTPPPSACPVPHEQPKPEPKSILSQLNPLNYMFKEISQAPAQNQAIALPTDREPSTIPKGSGDGNWEYPSPQQMYNALLRKGYTDTDITAVESMVSVHNFLNEGAWAEIVAWEERFGQGLYKGWQMCKRGEENSEDMVEKLKDGSEEPPTLIRFQGRPKDMTPKAVMTQVLGWLYPSKFETEPPFDRHDWFVSRKMGNTTKEIRYVIDYYSGDPEPTGEPVFYLDVRPAATPLGVAERIVRWGGDVWWRASGAEVREREQLEKQLQQK</sequence>
<dbReference type="AlphaFoldDB" id="A0A484F9H0"/>
<keyword evidence="8 10" id="KW-0472">Membrane</keyword>
<keyword evidence="4 10" id="KW-0479">Metal-binding</keyword>
<dbReference type="STRING" id="1213857.A0A484F9H0"/>
<dbReference type="GO" id="GO:0046872">
    <property type="term" value="F:metal ion binding"/>
    <property type="evidence" value="ECO:0007669"/>
    <property type="project" value="UniProtKB-KW"/>
</dbReference>
<reference evidence="13" key="2">
    <citation type="journal article" date="2019" name="Mol. Plant Microbe Interact.">
        <title>Genome sequence resources for four phytopathogenic fungi from the Colletotrichum orbiculare species complex.</title>
        <authorList>
            <person name="Gan P."/>
            <person name="Tsushima A."/>
            <person name="Narusaka M."/>
            <person name="Narusaka Y."/>
            <person name="Takano Y."/>
            <person name="Kubo Y."/>
            <person name="Shirasu K."/>
        </authorList>
    </citation>
    <scope>GENOME REANNOTATION</scope>
    <source>
        <strain evidence="13">104-T / ATCC 96160 / CBS 514.97 / LARS 414 / MAFF 240422</strain>
    </source>
</reference>
<proteinExistence type="inferred from homology"/>
<evidence type="ECO:0000256" key="10">
    <source>
        <dbReference type="RuleBase" id="RU363130"/>
    </source>
</evidence>
<comment type="caution">
    <text evidence="12">The sequence shown here is derived from an EMBL/GenBank/DDBJ whole genome shotgun (WGS) entry which is preliminary data.</text>
</comment>
<comment type="subcellular location">
    <subcellularLocation>
        <location evidence="1 10">Mitochondrion inner membrane</location>
    </subcellularLocation>
</comment>
<organism evidence="12 13">
    <name type="scientific">Colletotrichum orbiculare (strain 104-T / ATCC 96160 / CBS 514.97 / LARS 414 / MAFF 240422)</name>
    <name type="common">Cucumber anthracnose fungus</name>
    <name type="synonym">Colletotrichum lagenarium</name>
    <dbReference type="NCBI Taxonomy" id="1213857"/>
    <lineage>
        <taxon>Eukaryota</taxon>
        <taxon>Fungi</taxon>
        <taxon>Dikarya</taxon>
        <taxon>Ascomycota</taxon>
        <taxon>Pezizomycotina</taxon>
        <taxon>Sordariomycetes</taxon>
        <taxon>Hypocreomycetidae</taxon>
        <taxon>Glomerellales</taxon>
        <taxon>Glomerellaceae</taxon>
        <taxon>Colletotrichum</taxon>
        <taxon>Colletotrichum orbiculare species complex</taxon>
    </lineage>
</organism>
<dbReference type="EC" id="4.4.1.17" evidence="10"/>